<dbReference type="EMBL" id="BAABJI010000002">
    <property type="protein sequence ID" value="GAA4916827.1"/>
    <property type="molecule type" value="Genomic_DNA"/>
</dbReference>
<evidence type="ECO:0000256" key="1">
    <source>
        <dbReference type="SAM" id="Phobius"/>
    </source>
</evidence>
<feature type="transmembrane region" description="Helical" evidence="1">
    <location>
        <begin position="42"/>
        <end position="60"/>
    </location>
</feature>
<name>A0ABP9G0E6_9SPHI</name>
<evidence type="ECO:0000313" key="3">
    <source>
        <dbReference type="Proteomes" id="UP001501436"/>
    </source>
</evidence>
<organism evidence="2 3">
    <name type="scientific">Mucilaginibacter defluvii</name>
    <dbReference type="NCBI Taxonomy" id="1196019"/>
    <lineage>
        <taxon>Bacteria</taxon>
        <taxon>Pseudomonadati</taxon>
        <taxon>Bacteroidota</taxon>
        <taxon>Sphingobacteriia</taxon>
        <taxon>Sphingobacteriales</taxon>
        <taxon>Sphingobacteriaceae</taxon>
        <taxon>Mucilaginibacter</taxon>
    </lineage>
</organism>
<proteinExistence type="predicted"/>
<keyword evidence="1" id="KW-0812">Transmembrane</keyword>
<protein>
    <submittedName>
        <fullName evidence="2">Uncharacterized protein</fullName>
    </submittedName>
</protein>
<keyword evidence="3" id="KW-1185">Reference proteome</keyword>
<sequence length="128" mass="13691">MNKPISRDIHILIDYSYAAIVPLLPELAGFSKLRMAKTACRLLGAGALGYTLLTKAPYTALRVLPFRAHLVIDAAVSLLALATPWLLGFSRNSAARNTLVTVGLAGLSVNLLTDLAKKADSAQETLFI</sequence>
<comment type="caution">
    <text evidence="2">The sequence shown here is derived from an EMBL/GenBank/DDBJ whole genome shotgun (WGS) entry which is preliminary data.</text>
</comment>
<keyword evidence="1" id="KW-0472">Membrane</keyword>
<dbReference type="Proteomes" id="UP001501436">
    <property type="component" value="Unassembled WGS sequence"/>
</dbReference>
<feature type="transmembrane region" description="Helical" evidence="1">
    <location>
        <begin position="66"/>
        <end position="87"/>
    </location>
</feature>
<keyword evidence="1" id="KW-1133">Transmembrane helix</keyword>
<evidence type="ECO:0000313" key="2">
    <source>
        <dbReference type="EMBL" id="GAA4916827.1"/>
    </source>
</evidence>
<reference evidence="3" key="1">
    <citation type="journal article" date="2019" name="Int. J. Syst. Evol. Microbiol.">
        <title>The Global Catalogue of Microorganisms (GCM) 10K type strain sequencing project: providing services to taxonomists for standard genome sequencing and annotation.</title>
        <authorList>
            <consortium name="The Broad Institute Genomics Platform"/>
            <consortium name="The Broad Institute Genome Sequencing Center for Infectious Disease"/>
            <person name="Wu L."/>
            <person name="Ma J."/>
        </authorList>
    </citation>
    <scope>NUCLEOTIDE SEQUENCE [LARGE SCALE GENOMIC DNA]</scope>
    <source>
        <strain evidence="3">JCM 18283</strain>
    </source>
</reference>
<gene>
    <name evidence="2" type="ORF">GCM10023313_20510</name>
</gene>
<accession>A0ABP9G0E6</accession>